<dbReference type="Pfam" id="PF08030">
    <property type="entry name" value="NAD_binding_6"/>
    <property type="match status" value="1"/>
</dbReference>
<dbReference type="SUPFAM" id="SSF63380">
    <property type="entry name" value="Riboflavin synthase domain-like"/>
    <property type="match status" value="1"/>
</dbReference>
<feature type="transmembrane region" description="Helical" evidence="14">
    <location>
        <begin position="148"/>
        <end position="172"/>
    </location>
</feature>
<dbReference type="PANTHER" id="PTHR32361">
    <property type="entry name" value="FERRIC/CUPRIC REDUCTASE TRANSMEMBRANE COMPONENT"/>
    <property type="match status" value="1"/>
</dbReference>
<feature type="transmembrane region" description="Helical" evidence="14">
    <location>
        <begin position="308"/>
        <end position="328"/>
    </location>
</feature>
<organism evidence="16 17">
    <name type="scientific">Collybia nuda</name>
    <dbReference type="NCBI Taxonomy" id="64659"/>
    <lineage>
        <taxon>Eukaryota</taxon>
        <taxon>Fungi</taxon>
        <taxon>Dikarya</taxon>
        <taxon>Basidiomycota</taxon>
        <taxon>Agaricomycotina</taxon>
        <taxon>Agaricomycetes</taxon>
        <taxon>Agaricomycetidae</taxon>
        <taxon>Agaricales</taxon>
        <taxon>Tricholomatineae</taxon>
        <taxon>Clitocybaceae</taxon>
        <taxon>Collybia</taxon>
    </lineage>
</organism>
<keyword evidence="8 14" id="KW-1133">Transmembrane helix</keyword>
<evidence type="ECO:0000256" key="7">
    <source>
        <dbReference type="ARBA" id="ARBA00022982"/>
    </source>
</evidence>
<keyword evidence="9" id="KW-0560">Oxidoreductase</keyword>
<gene>
    <name evidence="16" type="ORF">BDZ94DRAFT_1188404</name>
</gene>
<comment type="similarity">
    <text evidence="2">Belongs to the ferric reductase (FRE) family.</text>
</comment>
<proteinExistence type="inferred from homology"/>
<dbReference type="EC" id="1.16.1.9" evidence="3"/>
<evidence type="ECO:0000256" key="3">
    <source>
        <dbReference type="ARBA" id="ARBA00012668"/>
    </source>
</evidence>
<evidence type="ECO:0000256" key="1">
    <source>
        <dbReference type="ARBA" id="ARBA00004651"/>
    </source>
</evidence>
<dbReference type="InterPro" id="IPR013112">
    <property type="entry name" value="FAD-bd_8"/>
</dbReference>
<dbReference type="PANTHER" id="PTHR32361:SF9">
    <property type="entry name" value="FERRIC REDUCTASE TRANSMEMBRANE COMPONENT 3-RELATED"/>
    <property type="match status" value="1"/>
</dbReference>
<keyword evidence="5" id="KW-1003">Cell membrane</keyword>
<evidence type="ECO:0000256" key="11">
    <source>
        <dbReference type="ARBA" id="ARBA00023136"/>
    </source>
</evidence>
<reference evidence="16" key="1">
    <citation type="submission" date="2020-11" db="EMBL/GenBank/DDBJ databases">
        <authorList>
            <consortium name="DOE Joint Genome Institute"/>
            <person name="Ahrendt S."/>
            <person name="Riley R."/>
            <person name="Andreopoulos W."/>
            <person name="Labutti K."/>
            <person name="Pangilinan J."/>
            <person name="Ruiz-Duenas F.J."/>
            <person name="Barrasa J.M."/>
            <person name="Sanchez-Garcia M."/>
            <person name="Camarero S."/>
            <person name="Miyauchi S."/>
            <person name="Serrano A."/>
            <person name="Linde D."/>
            <person name="Babiker R."/>
            <person name="Drula E."/>
            <person name="Ayuso-Fernandez I."/>
            <person name="Pacheco R."/>
            <person name="Padilla G."/>
            <person name="Ferreira P."/>
            <person name="Barriuso J."/>
            <person name="Kellner H."/>
            <person name="Castanera R."/>
            <person name="Alfaro M."/>
            <person name="Ramirez L."/>
            <person name="Pisabarro A.G."/>
            <person name="Kuo A."/>
            <person name="Tritt A."/>
            <person name="Lipzen A."/>
            <person name="He G."/>
            <person name="Yan M."/>
            <person name="Ng V."/>
            <person name="Cullen D."/>
            <person name="Martin F."/>
            <person name="Rosso M.-N."/>
            <person name="Henrissat B."/>
            <person name="Hibbett D."/>
            <person name="Martinez A.T."/>
            <person name="Grigoriev I.V."/>
        </authorList>
    </citation>
    <scope>NUCLEOTIDE SEQUENCE</scope>
    <source>
        <strain evidence="16">CBS 247.69</strain>
    </source>
</reference>
<keyword evidence="6 14" id="KW-0812">Transmembrane</keyword>
<dbReference type="OrthoDB" id="17725at2759"/>
<dbReference type="InterPro" id="IPR013130">
    <property type="entry name" value="Fe3_Rdtase_TM_dom"/>
</dbReference>
<evidence type="ECO:0000256" key="5">
    <source>
        <dbReference type="ARBA" id="ARBA00022475"/>
    </source>
</evidence>
<evidence type="ECO:0000256" key="9">
    <source>
        <dbReference type="ARBA" id="ARBA00023002"/>
    </source>
</evidence>
<dbReference type="Proteomes" id="UP000807353">
    <property type="component" value="Unassembled WGS sequence"/>
</dbReference>
<dbReference type="GO" id="GO:0052851">
    <property type="term" value="F:ferric-chelate reductase (NADPH) activity"/>
    <property type="evidence" value="ECO:0007669"/>
    <property type="project" value="UniProtKB-EC"/>
</dbReference>
<dbReference type="GO" id="GO:0005886">
    <property type="term" value="C:plasma membrane"/>
    <property type="evidence" value="ECO:0007669"/>
    <property type="project" value="UniProtKB-SubCell"/>
</dbReference>
<evidence type="ECO:0000313" key="16">
    <source>
        <dbReference type="EMBL" id="KAF9465886.1"/>
    </source>
</evidence>
<keyword evidence="7" id="KW-0249">Electron transport</keyword>
<evidence type="ECO:0000256" key="4">
    <source>
        <dbReference type="ARBA" id="ARBA00022448"/>
    </source>
</evidence>
<dbReference type="InterPro" id="IPR013121">
    <property type="entry name" value="Fe_red_NAD-bd_6"/>
</dbReference>
<dbReference type="GO" id="GO:0015677">
    <property type="term" value="P:copper ion import"/>
    <property type="evidence" value="ECO:0007669"/>
    <property type="project" value="TreeGrafter"/>
</dbReference>
<keyword evidence="12" id="KW-0325">Glycoprotein</keyword>
<dbReference type="GO" id="GO:0006826">
    <property type="term" value="P:iron ion transport"/>
    <property type="evidence" value="ECO:0007669"/>
    <property type="project" value="UniProtKB-ARBA"/>
</dbReference>
<sequence>MSGYPSGANFNPDEMTSITVVLGALNSSRAEVLVFHATLFLLAIIALLVLLSAPRALARLWRTSEWCNGHFLRKGTYRRPTSIVRHYPDPPSSSKEVASDDSHTLYTHTKHAERINDKDTSVILSYPPHVASCPRFLRPLVAPLRTRVAIGFSIAQGLTISLYSCILIYAAFYKSSPFTDPIRTGWVAIAQLPFVFAFATKNNVLGTFLGMGYERLNFLHRFAGRLVVLAANIHSIGYFYRWSLAGNFMIQIKRPQTIWALVALVCFDSMTLFSTLYWRQRAYNVFIATHVIGVALVLPALWLHKPSMMPYILACIGIYGFDYVLRLVKTRFASAIIRPLPELGSTRIEVAGINAGWRAGQHVRVRIASMAMGWWGWTEVHPFTIASVSGGQEGLVLLCKKTGSWTTKLYEMAKAGGYTEAGIGRKINIMIEGPYGGPGHMIFSSFSAAVFVVGGSGITFALPAVQDLIQKDLDGQSRVKIIELVWVVQDSASILPFLPLFASMIESSAFTPVRISVHYTQAILGGKAPLVSHPGLTLSPGRPRIGKVLDTAISRAVTLGSGAKDSERITGLLVGVCGPTALGDDVAKAVGMIPAVRRNQVGGIEMHEEVFGW</sequence>
<protein>
    <recommendedName>
        <fullName evidence="3">ferric-chelate reductase (NADPH)</fullName>
        <ecNumber evidence="3">1.16.1.9</ecNumber>
    </recommendedName>
</protein>
<keyword evidence="4" id="KW-0813">Transport</keyword>
<dbReference type="InterPro" id="IPR017938">
    <property type="entry name" value="Riboflavin_synthase-like_b-brl"/>
</dbReference>
<evidence type="ECO:0000256" key="2">
    <source>
        <dbReference type="ARBA" id="ARBA00006278"/>
    </source>
</evidence>
<dbReference type="SFLD" id="SFLDS00052">
    <property type="entry name" value="Ferric_Reductase_Domain"/>
    <property type="match status" value="1"/>
</dbReference>
<evidence type="ECO:0000256" key="10">
    <source>
        <dbReference type="ARBA" id="ARBA00023065"/>
    </source>
</evidence>
<comment type="caution">
    <text evidence="16">The sequence shown here is derived from an EMBL/GenBank/DDBJ whole genome shotgun (WGS) entry which is preliminary data.</text>
</comment>
<dbReference type="AlphaFoldDB" id="A0A9P5YDI3"/>
<keyword evidence="17" id="KW-1185">Reference proteome</keyword>
<dbReference type="EMBL" id="MU150244">
    <property type="protein sequence ID" value="KAF9465886.1"/>
    <property type="molecule type" value="Genomic_DNA"/>
</dbReference>
<dbReference type="SFLD" id="SFLDG01168">
    <property type="entry name" value="Ferric_reductase_subgroup_(FRE"/>
    <property type="match status" value="1"/>
</dbReference>
<comment type="subcellular location">
    <subcellularLocation>
        <location evidence="1">Cell membrane</location>
        <topology evidence="1">Multi-pass membrane protein</topology>
    </subcellularLocation>
</comment>
<feature type="transmembrane region" description="Helical" evidence="14">
    <location>
        <begin position="33"/>
        <end position="53"/>
    </location>
</feature>
<comment type="catalytic activity">
    <reaction evidence="13">
        <text>2 a Fe(II)-siderophore + NADP(+) + H(+) = 2 a Fe(III)-siderophore + NADPH</text>
        <dbReference type="Rhea" id="RHEA:28795"/>
        <dbReference type="Rhea" id="RHEA-COMP:11342"/>
        <dbReference type="Rhea" id="RHEA-COMP:11344"/>
        <dbReference type="ChEBI" id="CHEBI:15378"/>
        <dbReference type="ChEBI" id="CHEBI:29033"/>
        <dbReference type="ChEBI" id="CHEBI:29034"/>
        <dbReference type="ChEBI" id="CHEBI:57783"/>
        <dbReference type="ChEBI" id="CHEBI:58349"/>
        <dbReference type="EC" id="1.16.1.9"/>
    </reaction>
</comment>
<dbReference type="GO" id="GO:0006879">
    <property type="term" value="P:intracellular iron ion homeostasis"/>
    <property type="evidence" value="ECO:0007669"/>
    <property type="project" value="TreeGrafter"/>
</dbReference>
<dbReference type="PROSITE" id="PS51384">
    <property type="entry name" value="FAD_FR"/>
    <property type="match status" value="1"/>
</dbReference>
<name>A0A9P5YDI3_9AGAR</name>
<feature type="transmembrane region" description="Helical" evidence="14">
    <location>
        <begin position="184"/>
        <end position="201"/>
    </location>
</feature>
<dbReference type="InterPro" id="IPR051410">
    <property type="entry name" value="Ferric/Cupric_Reductase"/>
</dbReference>
<evidence type="ECO:0000256" key="12">
    <source>
        <dbReference type="ARBA" id="ARBA00023180"/>
    </source>
</evidence>
<evidence type="ECO:0000259" key="15">
    <source>
        <dbReference type="PROSITE" id="PS51384"/>
    </source>
</evidence>
<feature type="domain" description="FAD-binding FR-type" evidence="15">
    <location>
        <begin position="320"/>
        <end position="441"/>
    </location>
</feature>
<dbReference type="InterPro" id="IPR017927">
    <property type="entry name" value="FAD-bd_FR_type"/>
</dbReference>
<feature type="transmembrane region" description="Helical" evidence="14">
    <location>
        <begin position="285"/>
        <end position="302"/>
    </location>
</feature>
<dbReference type="InterPro" id="IPR039261">
    <property type="entry name" value="FNR_nucleotide-bd"/>
</dbReference>
<feature type="transmembrane region" description="Helical" evidence="14">
    <location>
        <begin position="260"/>
        <end position="278"/>
    </location>
</feature>
<dbReference type="Pfam" id="PF08022">
    <property type="entry name" value="FAD_binding_8"/>
    <property type="match status" value="1"/>
</dbReference>
<keyword evidence="10" id="KW-0406">Ion transport</keyword>
<keyword evidence="11 14" id="KW-0472">Membrane</keyword>
<evidence type="ECO:0000313" key="17">
    <source>
        <dbReference type="Proteomes" id="UP000807353"/>
    </source>
</evidence>
<evidence type="ECO:0000256" key="6">
    <source>
        <dbReference type="ARBA" id="ARBA00022692"/>
    </source>
</evidence>
<evidence type="ECO:0000256" key="8">
    <source>
        <dbReference type="ARBA" id="ARBA00022989"/>
    </source>
</evidence>
<dbReference type="CDD" id="cd06186">
    <property type="entry name" value="NOX_Duox_like_FAD_NADP"/>
    <property type="match status" value="1"/>
</dbReference>
<dbReference type="Gene3D" id="3.40.50.80">
    <property type="entry name" value="Nucleotide-binding domain of ferredoxin-NADP reductase (FNR) module"/>
    <property type="match status" value="1"/>
</dbReference>
<feature type="transmembrane region" description="Helical" evidence="14">
    <location>
        <begin position="222"/>
        <end position="240"/>
    </location>
</feature>
<dbReference type="Pfam" id="PF01794">
    <property type="entry name" value="Ferric_reduct"/>
    <property type="match status" value="1"/>
</dbReference>
<evidence type="ECO:0000256" key="13">
    <source>
        <dbReference type="ARBA" id="ARBA00048483"/>
    </source>
</evidence>
<accession>A0A9P5YDI3</accession>
<evidence type="ECO:0000256" key="14">
    <source>
        <dbReference type="SAM" id="Phobius"/>
    </source>
</evidence>